<keyword evidence="1" id="KW-1133">Transmembrane helix</keyword>
<dbReference type="Proteomes" id="UP000029647">
    <property type="component" value="Unassembled WGS sequence"/>
</dbReference>
<dbReference type="AlphaFoldDB" id="A0A090WCS0"/>
<protein>
    <submittedName>
        <fullName evidence="2">Uncharacterized protein</fullName>
    </submittedName>
</protein>
<organism evidence="2 3">
    <name type="scientific">Nonlabens ulvanivorans</name>
    <name type="common">Persicivirga ulvanivorans</name>
    <dbReference type="NCBI Taxonomy" id="906888"/>
    <lineage>
        <taxon>Bacteria</taxon>
        <taxon>Pseudomonadati</taxon>
        <taxon>Bacteroidota</taxon>
        <taxon>Flavobacteriia</taxon>
        <taxon>Flavobacteriales</taxon>
        <taxon>Flavobacteriaceae</taxon>
        <taxon>Nonlabens</taxon>
    </lineage>
</organism>
<gene>
    <name evidence="2" type="ORF">JCM19275_3621</name>
</gene>
<sequence length="66" mass="7371">MNTLLYIDAGLGMMIAQAAIAAFAGFVLFYKTLIIKIKGWLGITSKTDESSFDDMYDEKDLKDLKD</sequence>
<evidence type="ECO:0000256" key="1">
    <source>
        <dbReference type="SAM" id="Phobius"/>
    </source>
</evidence>
<proteinExistence type="predicted"/>
<name>A0A090WCS0_NONUL</name>
<accession>A0A090WCS0</accession>
<comment type="caution">
    <text evidence="2">The sequence shown here is derived from an EMBL/GenBank/DDBJ whole genome shotgun (WGS) entry which is preliminary data.</text>
</comment>
<dbReference type="EMBL" id="BBNT01000002">
    <property type="protein sequence ID" value="GAL74766.1"/>
    <property type="molecule type" value="Genomic_DNA"/>
</dbReference>
<keyword evidence="1" id="KW-0812">Transmembrane</keyword>
<evidence type="ECO:0000313" key="3">
    <source>
        <dbReference type="Proteomes" id="UP000029647"/>
    </source>
</evidence>
<evidence type="ECO:0000313" key="2">
    <source>
        <dbReference type="EMBL" id="GAL74766.1"/>
    </source>
</evidence>
<keyword evidence="1" id="KW-0472">Membrane</keyword>
<reference evidence="2 3" key="1">
    <citation type="journal article" date="2014" name="Genome Announc.">
        <title>Draft Genome Sequences of Marine Flavobacterium Nonlabens Strains NR17, NR24, NR27, NR32, NR33, and Ara13.</title>
        <authorList>
            <person name="Nakanishi M."/>
            <person name="Meirelles P."/>
            <person name="Suzuki R."/>
            <person name="Takatani N."/>
            <person name="Mino S."/>
            <person name="Suda W."/>
            <person name="Oshima K."/>
            <person name="Hattori M."/>
            <person name="Ohkuma M."/>
            <person name="Hosokawa M."/>
            <person name="Miyashita K."/>
            <person name="Thompson F.L."/>
            <person name="Niwa A."/>
            <person name="Sawabe T."/>
            <person name="Sawabe T."/>
        </authorList>
    </citation>
    <scope>NUCLEOTIDE SEQUENCE [LARGE SCALE GENOMIC DNA]</scope>
    <source>
        <strain evidence="3">JCM19275</strain>
    </source>
</reference>
<feature type="transmembrane region" description="Helical" evidence="1">
    <location>
        <begin position="6"/>
        <end position="30"/>
    </location>
</feature>